<dbReference type="EMBL" id="JASITI010000016">
    <property type="protein sequence ID" value="MDK9497037.1"/>
    <property type="molecule type" value="Genomic_DNA"/>
</dbReference>
<sequence>MLAPGSLVVRHIAEVNGQAATYDFAEFPVAPELQRQFAEAFAARCGPVGSWRTIPSSKEAWFPLLYFSRFLATCEPPPTSISEIGPGVWAAWRLSRKTNTTGHKHLIKTASLLRDHPLLPEATNEMFKTKMKKQAVKEVAYTEEEFDRIKKVVTRVFRAARLRILDNLEHLRRWRDGEFVPDSSEWLVGEALDHLIRTGNVPQYVGTDGRVRVQTRHIEALGGTSAACTWRRLFLTSEEAAALTVLMVATYGWNVTSVEEMRVPVASPDTGQDGQTIYRVELEKRRRPGASAFETRNLSDWGADSPGRLITHAIEATAPARQVLENLGSPQDQLILWRGARRWHTDQGPEGLFLGGIRQNVVKNFRDTLSDGPRVNLRRLRKTVVIAHQRQPTQHTQATHDQVYLLPDPRTRAEAVPVITDGITAALHQARTSFKAQISRGEAEGTMETVTAGCGDYTHSPFSEAGSPCRASFLLCTACPNGVVTPRHLSRLAYLHQALDGLRTVLPADVWEHDWREHFARLADLMSLPDFTPTEWSDALATVTEQDRDAIDQLLRKGFDA</sequence>
<evidence type="ECO:0000313" key="1">
    <source>
        <dbReference type="EMBL" id="MDK9497037.1"/>
    </source>
</evidence>
<proteinExistence type="predicted"/>
<dbReference type="RefSeq" id="WP_285342851.1">
    <property type="nucleotide sequence ID" value="NZ_JASITI010000016.1"/>
</dbReference>
<evidence type="ECO:0008006" key="3">
    <source>
        <dbReference type="Google" id="ProtNLM"/>
    </source>
</evidence>
<dbReference type="Proteomes" id="UP001223390">
    <property type="component" value="Unassembled WGS sequence"/>
</dbReference>
<organism evidence="1 2">
    <name type="scientific">Streptomyces katrae</name>
    <dbReference type="NCBI Taxonomy" id="68223"/>
    <lineage>
        <taxon>Bacteria</taxon>
        <taxon>Bacillati</taxon>
        <taxon>Actinomycetota</taxon>
        <taxon>Actinomycetes</taxon>
        <taxon>Kitasatosporales</taxon>
        <taxon>Streptomycetaceae</taxon>
        <taxon>Streptomyces</taxon>
    </lineage>
</organism>
<keyword evidence="2" id="KW-1185">Reference proteome</keyword>
<evidence type="ECO:0000313" key="2">
    <source>
        <dbReference type="Proteomes" id="UP001223390"/>
    </source>
</evidence>
<name>A0ABT7GTT8_9ACTN</name>
<comment type="caution">
    <text evidence="1">The sequence shown here is derived from an EMBL/GenBank/DDBJ whole genome shotgun (WGS) entry which is preliminary data.</text>
</comment>
<protein>
    <recommendedName>
        <fullName evidence="3">Integrase</fullName>
    </recommendedName>
</protein>
<accession>A0ABT7GTT8</accession>
<gene>
    <name evidence="1" type="ORF">QEZ40_001685</name>
</gene>
<reference evidence="1 2" key="1">
    <citation type="submission" date="2023-05" db="EMBL/GenBank/DDBJ databases">
        <title>Sequencing and Assembly of Streptomyces sp. NP73.</title>
        <authorList>
            <person name="Konwar A.N."/>
            <person name="Saikia K."/>
            <person name="Thakur D."/>
        </authorList>
    </citation>
    <scope>NUCLEOTIDE SEQUENCE [LARGE SCALE GENOMIC DNA]</scope>
    <source>
        <strain evidence="1 2">NP73</strain>
    </source>
</reference>